<evidence type="ECO:0000313" key="1">
    <source>
        <dbReference type="EMBL" id="KAK8834982.1"/>
    </source>
</evidence>
<organism evidence="2 3">
    <name type="scientific">Tritrichomonas musculus</name>
    <dbReference type="NCBI Taxonomy" id="1915356"/>
    <lineage>
        <taxon>Eukaryota</taxon>
        <taxon>Metamonada</taxon>
        <taxon>Parabasalia</taxon>
        <taxon>Tritrichomonadida</taxon>
        <taxon>Tritrichomonadidae</taxon>
        <taxon>Tritrichomonas</taxon>
    </lineage>
</organism>
<reference evidence="2 3" key="1">
    <citation type="submission" date="2024-04" db="EMBL/GenBank/DDBJ databases">
        <title>Tritrichomonas musculus Genome.</title>
        <authorList>
            <person name="Alves-Ferreira E."/>
            <person name="Grigg M."/>
            <person name="Lorenzi H."/>
            <person name="Galac M."/>
        </authorList>
    </citation>
    <scope>NUCLEOTIDE SEQUENCE [LARGE SCALE GENOMIC DNA]</scope>
    <source>
        <strain evidence="2 3">EAF2021</strain>
    </source>
</reference>
<proteinExistence type="predicted"/>
<protein>
    <submittedName>
        <fullName evidence="2">Uncharacterized protein</fullName>
    </submittedName>
</protein>
<keyword evidence="3" id="KW-1185">Reference proteome</keyword>
<accession>A0ABR2L5N1</accession>
<comment type="caution">
    <text evidence="2">The sequence shown here is derived from an EMBL/GenBank/DDBJ whole genome shotgun (WGS) entry which is preliminary data.</text>
</comment>
<sequence>MGNNPSITDQQKQELWNRDISHLFTAAKIVPIQLYSASFVQTITTKGDENENLLICMFCNDGKIRGILYSSKSSSFSSSLFLTIVAESQNLFPPDQNDNPSNSNNIYHFTSVVKLSDKYIAVTLNNGSIFSLSAREKQSQESNSDENKKTYFEFDVVKFPFPNNQTQSEKDNSFIDLSSCIVKYTNDTFIAIDHEMTAALCKFDGSIQIIWDGTQLQTNKIQTKEDTRSSDNQFERKRYFFSNSSYCCATVYSNYLFAIHFSHDGTWKGLTYGIVKEKISPMQSFEDDLKSIITMEAHDNGIFCLCDLKSENINIDNADETGRFSVISIDIDKNQIIKSLIKEINKNVNNIVDFKVIDNKKTLLCLSENSIITYTPDLENHVSIETVNNAGSLEFVQLASLSSQHIFSVFSSSNQEQPNIYILRVSKKSRKTFLELFPINVKLSEGTIEDCCPVDDFTFITLSTNGELVLYESLPDWWDVPYFMNIFDDKQQH</sequence>
<name>A0ABR2L5N1_9EUKA</name>
<dbReference type="EMBL" id="JAPFFF010000257">
    <property type="protein sequence ID" value="KAK8834982.1"/>
    <property type="molecule type" value="Genomic_DNA"/>
</dbReference>
<gene>
    <name evidence="2" type="ORF">M9Y10_000953</name>
    <name evidence="1" type="ORF">M9Y10_019973</name>
</gene>
<dbReference type="Proteomes" id="UP001470230">
    <property type="component" value="Unassembled WGS sequence"/>
</dbReference>
<dbReference type="EMBL" id="JAPFFF010000001">
    <property type="protein sequence ID" value="KAK8898661.1"/>
    <property type="molecule type" value="Genomic_DNA"/>
</dbReference>
<evidence type="ECO:0000313" key="3">
    <source>
        <dbReference type="Proteomes" id="UP001470230"/>
    </source>
</evidence>
<evidence type="ECO:0000313" key="2">
    <source>
        <dbReference type="EMBL" id="KAK8898661.1"/>
    </source>
</evidence>